<comment type="caution">
    <text evidence="4">The sequence shown here is derived from an EMBL/GenBank/DDBJ whole genome shotgun (WGS) entry which is preliminary data.</text>
</comment>
<protein>
    <recommendedName>
        <fullName evidence="3">DUF7223 domain-containing protein</fullName>
    </recommendedName>
</protein>
<feature type="signal peptide" evidence="2">
    <location>
        <begin position="1"/>
        <end position="17"/>
    </location>
</feature>
<dbReference type="Pfam" id="PF23865">
    <property type="entry name" value="DUF7223"/>
    <property type="match status" value="1"/>
</dbReference>
<dbReference type="Proteomes" id="UP001218188">
    <property type="component" value="Unassembled WGS sequence"/>
</dbReference>
<keyword evidence="5" id="KW-1185">Reference proteome</keyword>
<dbReference type="AlphaFoldDB" id="A0AAD6XBW9"/>
<feature type="compositionally biased region" description="Low complexity" evidence="1">
    <location>
        <begin position="488"/>
        <end position="504"/>
    </location>
</feature>
<accession>A0AAD6XBW9</accession>
<keyword evidence="2" id="KW-0732">Signal</keyword>
<organism evidence="4 5">
    <name type="scientific">Mycena alexandri</name>
    <dbReference type="NCBI Taxonomy" id="1745969"/>
    <lineage>
        <taxon>Eukaryota</taxon>
        <taxon>Fungi</taxon>
        <taxon>Dikarya</taxon>
        <taxon>Basidiomycota</taxon>
        <taxon>Agaricomycotina</taxon>
        <taxon>Agaricomycetes</taxon>
        <taxon>Agaricomycetidae</taxon>
        <taxon>Agaricales</taxon>
        <taxon>Marasmiineae</taxon>
        <taxon>Mycenaceae</taxon>
        <taxon>Mycena</taxon>
    </lineage>
</organism>
<dbReference type="InterPro" id="IPR055647">
    <property type="entry name" value="DUF7223"/>
</dbReference>
<evidence type="ECO:0000256" key="1">
    <source>
        <dbReference type="SAM" id="MobiDB-lite"/>
    </source>
</evidence>
<feature type="chain" id="PRO_5042197083" description="DUF7223 domain-containing protein" evidence="2">
    <location>
        <begin position="18"/>
        <end position="567"/>
    </location>
</feature>
<evidence type="ECO:0000313" key="4">
    <source>
        <dbReference type="EMBL" id="KAJ7042351.1"/>
    </source>
</evidence>
<sequence>MTYSTFFILSFLAAAQAANDWSKPCVTGVCSYDLPSTNGSTSSGTMKIWGSQTAIGDVTEAAGWKILGCSPDELTQEIRLVCMGGSLCQHLSSGHGAADTIVRLPENCGKGPFARVQKMWVPTDQSIPASIAARIARRDGSQPQVQAITLDTNFAAVNNTKTGTVNLAIKGANIPGVNDILDTDIPTSQRRSRHNVRGAGSFVADAANCMSPSTRISPFLLISTSFSDIECHFQREHSQRKNVQGTLKLFHESIWVNRAKTLPAADFSKKVSLFDQSVDCPPISASVSADMDATAHAVVTIGIAASGTIVPPAITDFSLVASLTADLNGELSLTAELSGTVSTGSIKLFEAGIPGLDFPGILSVGPTFEVNAVGTATSEIKADLTLGLNYHVNNAQLFFPPNGKAAGGTFSLGDTPLKLSADTKVEATTTVSAHLIPTINIGLSALDIATATVGLELDASASMVLKVEAGAGASATIQQANRKRQEDASTTSAPDSTATSASATSTSSAPLVSATTATETNFGGSVTFSAGLELSADATGSFFSIFSGSKKISLFKKDFELFSVRVY</sequence>
<evidence type="ECO:0000313" key="5">
    <source>
        <dbReference type="Proteomes" id="UP001218188"/>
    </source>
</evidence>
<reference evidence="4" key="1">
    <citation type="submission" date="2023-03" db="EMBL/GenBank/DDBJ databases">
        <title>Massive genome expansion in bonnet fungi (Mycena s.s.) driven by repeated elements and novel gene families across ecological guilds.</title>
        <authorList>
            <consortium name="Lawrence Berkeley National Laboratory"/>
            <person name="Harder C.B."/>
            <person name="Miyauchi S."/>
            <person name="Viragh M."/>
            <person name="Kuo A."/>
            <person name="Thoen E."/>
            <person name="Andreopoulos B."/>
            <person name="Lu D."/>
            <person name="Skrede I."/>
            <person name="Drula E."/>
            <person name="Henrissat B."/>
            <person name="Morin E."/>
            <person name="Kohler A."/>
            <person name="Barry K."/>
            <person name="LaButti K."/>
            <person name="Morin E."/>
            <person name="Salamov A."/>
            <person name="Lipzen A."/>
            <person name="Mereny Z."/>
            <person name="Hegedus B."/>
            <person name="Baldrian P."/>
            <person name="Stursova M."/>
            <person name="Weitz H."/>
            <person name="Taylor A."/>
            <person name="Grigoriev I.V."/>
            <person name="Nagy L.G."/>
            <person name="Martin F."/>
            <person name="Kauserud H."/>
        </authorList>
    </citation>
    <scope>NUCLEOTIDE SEQUENCE</scope>
    <source>
        <strain evidence="4">CBHHK200</strain>
    </source>
</reference>
<name>A0AAD6XBW9_9AGAR</name>
<feature type="region of interest" description="Disordered" evidence="1">
    <location>
        <begin position="476"/>
        <end position="504"/>
    </location>
</feature>
<feature type="domain" description="DUF7223" evidence="3">
    <location>
        <begin position="268"/>
        <end position="478"/>
    </location>
</feature>
<proteinExistence type="predicted"/>
<gene>
    <name evidence="4" type="ORF">C8F04DRAFT_945998</name>
</gene>
<evidence type="ECO:0000259" key="3">
    <source>
        <dbReference type="Pfam" id="PF23865"/>
    </source>
</evidence>
<dbReference type="EMBL" id="JARJCM010000013">
    <property type="protein sequence ID" value="KAJ7042351.1"/>
    <property type="molecule type" value="Genomic_DNA"/>
</dbReference>
<evidence type="ECO:0000256" key="2">
    <source>
        <dbReference type="SAM" id="SignalP"/>
    </source>
</evidence>